<name>A0A9Q9AW46_9PEZI</name>
<accession>A0A9Q9AW46</accession>
<dbReference type="EMBL" id="CP099422">
    <property type="protein sequence ID" value="USW53188.1"/>
    <property type="molecule type" value="Genomic_DNA"/>
</dbReference>
<feature type="transmembrane region" description="Helical" evidence="1">
    <location>
        <begin position="118"/>
        <end position="144"/>
    </location>
</feature>
<keyword evidence="1" id="KW-0812">Transmembrane</keyword>
<dbReference type="Proteomes" id="UP001056384">
    <property type="component" value="Chromosome 5"/>
</dbReference>
<dbReference type="AlphaFoldDB" id="A0A9Q9AW46"/>
<protein>
    <submittedName>
        <fullName evidence="2">Uncharacterized protein</fullName>
    </submittedName>
</protein>
<reference evidence="2" key="1">
    <citation type="submission" date="2022-06" db="EMBL/GenBank/DDBJ databases">
        <title>Complete genome sequences of two strains of the flax pathogen Septoria linicola.</title>
        <authorList>
            <person name="Lapalu N."/>
            <person name="Simon A."/>
            <person name="Demenou B."/>
            <person name="Paumier D."/>
            <person name="Guillot M.-P."/>
            <person name="Gout L."/>
            <person name="Valade R."/>
        </authorList>
    </citation>
    <scope>NUCLEOTIDE SEQUENCE</scope>
    <source>
        <strain evidence="2">SE15195</strain>
    </source>
</reference>
<evidence type="ECO:0000256" key="1">
    <source>
        <dbReference type="SAM" id="Phobius"/>
    </source>
</evidence>
<evidence type="ECO:0000313" key="3">
    <source>
        <dbReference type="Proteomes" id="UP001056384"/>
    </source>
</evidence>
<sequence length="150" mass="16364">MSFIMSAATTGLSMAGIIILTIGLLTVYWRLSSYFGRPWGVLITRLAPLPQDAANSSDRESTRQLVEQSDRFAEQTAFLKQTQLEATLAGMVGVFLWIAAAGVEIFRTAMPNTSEPRVMWTFLVLLLKSGLEALIAKLVSAAAIRLVGWA</sequence>
<gene>
    <name evidence="2" type="ORF">Slin15195_G065070</name>
</gene>
<organism evidence="2 3">
    <name type="scientific">Septoria linicola</name>
    <dbReference type="NCBI Taxonomy" id="215465"/>
    <lineage>
        <taxon>Eukaryota</taxon>
        <taxon>Fungi</taxon>
        <taxon>Dikarya</taxon>
        <taxon>Ascomycota</taxon>
        <taxon>Pezizomycotina</taxon>
        <taxon>Dothideomycetes</taxon>
        <taxon>Dothideomycetidae</taxon>
        <taxon>Mycosphaerellales</taxon>
        <taxon>Mycosphaerellaceae</taxon>
        <taxon>Septoria</taxon>
    </lineage>
</organism>
<keyword evidence="1" id="KW-0472">Membrane</keyword>
<keyword evidence="3" id="KW-1185">Reference proteome</keyword>
<evidence type="ECO:0000313" key="2">
    <source>
        <dbReference type="EMBL" id="USW53188.1"/>
    </source>
</evidence>
<proteinExistence type="predicted"/>
<feature type="transmembrane region" description="Helical" evidence="1">
    <location>
        <begin position="12"/>
        <end position="31"/>
    </location>
</feature>
<feature type="transmembrane region" description="Helical" evidence="1">
    <location>
        <begin position="86"/>
        <end position="106"/>
    </location>
</feature>
<keyword evidence="1" id="KW-1133">Transmembrane helix</keyword>